<evidence type="ECO:0000256" key="7">
    <source>
        <dbReference type="ARBA" id="ARBA00023204"/>
    </source>
</evidence>
<comment type="similarity">
    <text evidence="2">Belongs to the AP endonuclease 2 family.</text>
</comment>
<protein>
    <recommendedName>
        <fullName evidence="8">Xylose isomerase-like TIM barrel domain-containing protein</fullName>
    </recommendedName>
</protein>
<evidence type="ECO:0000256" key="1">
    <source>
        <dbReference type="ARBA" id="ARBA00001947"/>
    </source>
</evidence>
<dbReference type="CDD" id="cd00019">
    <property type="entry name" value="AP2Ec"/>
    <property type="match status" value="1"/>
</dbReference>
<dbReference type="AlphaFoldDB" id="A0A381Z8E7"/>
<dbReference type="NCBIfam" id="TIGR00587">
    <property type="entry name" value="nfo"/>
    <property type="match status" value="1"/>
</dbReference>
<evidence type="ECO:0000256" key="4">
    <source>
        <dbReference type="ARBA" id="ARBA00022763"/>
    </source>
</evidence>
<evidence type="ECO:0000256" key="3">
    <source>
        <dbReference type="ARBA" id="ARBA00022723"/>
    </source>
</evidence>
<evidence type="ECO:0000259" key="8">
    <source>
        <dbReference type="Pfam" id="PF01261"/>
    </source>
</evidence>
<dbReference type="InterPro" id="IPR001719">
    <property type="entry name" value="AP_endonuc_2"/>
</dbReference>
<keyword evidence="5" id="KW-0378">Hydrolase</keyword>
<dbReference type="HAMAP" id="MF_00152">
    <property type="entry name" value="Nfo"/>
    <property type="match status" value="1"/>
</dbReference>
<dbReference type="SMART" id="SM00518">
    <property type="entry name" value="AP2Ec"/>
    <property type="match status" value="1"/>
</dbReference>
<dbReference type="Gene3D" id="3.20.20.150">
    <property type="entry name" value="Divalent-metal-dependent TIM barrel enzymes"/>
    <property type="match status" value="1"/>
</dbReference>
<dbReference type="FunFam" id="3.20.20.150:FF:000001">
    <property type="entry name" value="Probable endonuclease 4"/>
    <property type="match status" value="1"/>
</dbReference>
<dbReference type="GO" id="GO:0006284">
    <property type="term" value="P:base-excision repair"/>
    <property type="evidence" value="ECO:0007669"/>
    <property type="project" value="TreeGrafter"/>
</dbReference>
<dbReference type="PANTHER" id="PTHR21445:SF0">
    <property type="entry name" value="APURINIC-APYRIMIDINIC ENDONUCLEASE"/>
    <property type="match status" value="1"/>
</dbReference>
<keyword evidence="7" id="KW-0234">DNA repair</keyword>
<gene>
    <name evidence="9" type="ORF">METZ01_LOCUS138248</name>
</gene>
<sequence>MKIGAHVSTSGGIENAIDRGMEIGCEAIQIFGSSPQSWLFKKISVEKLDVFKSRAKKTGLGPIFLHCIYLINLGNPDPVKVDKGIGSLVNYMELAAGIEAEGIIFHPGSHKGVGFDAILDQTVSSILSVLEDSPNGPFLIIENTAGMGHHIGSEFSEIGRIINRVGSPRVKVCLDTQHTFAAGYDIGSKNGLERAMEEFDREIGLERLVAIHANDSKYKLGAGVDRHENIGEGYIGKRGFENIMSYDAFREVPFFLEVPGFEGNGPDRKNIDILKEIRDQMP</sequence>
<dbReference type="GO" id="GO:0003677">
    <property type="term" value="F:DNA binding"/>
    <property type="evidence" value="ECO:0007669"/>
    <property type="project" value="InterPro"/>
</dbReference>
<dbReference type="SUPFAM" id="SSF51658">
    <property type="entry name" value="Xylose isomerase-like"/>
    <property type="match status" value="1"/>
</dbReference>
<dbReference type="InterPro" id="IPR018246">
    <property type="entry name" value="AP_endonuc_F2_Zn_BS"/>
</dbReference>
<dbReference type="PANTHER" id="PTHR21445">
    <property type="entry name" value="ENDONUCLEASE IV ENDODEOXYRIBONUCLEASE IV"/>
    <property type="match status" value="1"/>
</dbReference>
<dbReference type="PROSITE" id="PS00731">
    <property type="entry name" value="AP_NUCLEASE_F2_3"/>
    <property type="match status" value="1"/>
</dbReference>
<proteinExistence type="inferred from homology"/>
<dbReference type="PROSITE" id="PS51432">
    <property type="entry name" value="AP_NUCLEASE_F2_4"/>
    <property type="match status" value="1"/>
</dbReference>
<accession>A0A381Z8E7</accession>
<dbReference type="GO" id="GO:0003906">
    <property type="term" value="F:DNA-(apurinic or apyrimidinic site) endonuclease activity"/>
    <property type="evidence" value="ECO:0007669"/>
    <property type="project" value="TreeGrafter"/>
</dbReference>
<evidence type="ECO:0000256" key="5">
    <source>
        <dbReference type="ARBA" id="ARBA00022801"/>
    </source>
</evidence>
<dbReference type="InterPro" id="IPR013022">
    <property type="entry name" value="Xyl_isomerase-like_TIM-brl"/>
</dbReference>
<evidence type="ECO:0000256" key="2">
    <source>
        <dbReference type="ARBA" id="ARBA00005340"/>
    </source>
</evidence>
<keyword evidence="4" id="KW-0227">DNA damage</keyword>
<keyword evidence="6" id="KW-0862">Zinc</keyword>
<dbReference type="EMBL" id="UINC01020306">
    <property type="protein sequence ID" value="SVA85394.1"/>
    <property type="molecule type" value="Genomic_DNA"/>
</dbReference>
<evidence type="ECO:0000313" key="9">
    <source>
        <dbReference type="EMBL" id="SVA85394.1"/>
    </source>
</evidence>
<organism evidence="9">
    <name type="scientific">marine metagenome</name>
    <dbReference type="NCBI Taxonomy" id="408172"/>
    <lineage>
        <taxon>unclassified sequences</taxon>
        <taxon>metagenomes</taxon>
        <taxon>ecological metagenomes</taxon>
    </lineage>
</organism>
<dbReference type="GO" id="GO:0008270">
    <property type="term" value="F:zinc ion binding"/>
    <property type="evidence" value="ECO:0007669"/>
    <property type="project" value="InterPro"/>
</dbReference>
<dbReference type="InterPro" id="IPR036237">
    <property type="entry name" value="Xyl_isomerase-like_sf"/>
</dbReference>
<keyword evidence="3" id="KW-0479">Metal-binding</keyword>
<evidence type="ECO:0000256" key="6">
    <source>
        <dbReference type="ARBA" id="ARBA00022833"/>
    </source>
</evidence>
<comment type="cofactor">
    <cofactor evidence="1">
        <name>Zn(2+)</name>
        <dbReference type="ChEBI" id="CHEBI:29105"/>
    </cofactor>
</comment>
<name>A0A381Z8E7_9ZZZZ</name>
<feature type="domain" description="Xylose isomerase-like TIM barrel" evidence="8">
    <location>
        <begin position="22"/>
        <end position="275"/>
    </location>
</feature>
<dbReference type="Pfam" id="PF01261">
    <property type="entry name" value="AP_endonuc_2"/>
    <property type="match status" value="1"/>
</dbReference>
<reference evidence="9" key="1">
    <citation type="submission" date="2018-05" db="EMBL/GenBank/DDBJ databases">
        <authorList>
            <person name="Lanie J.A."/>
            <person name="Ng W.-L."/>
            <person name="Kazmierczak K.M."/>
            <person name="Andrzejewski T.M."/>
            <person name="Davidsen T.M."/>
            <person name="Wayne K.J."/>
            <person name="Tettelin H."/>
            <person name="Glass J.I."/>
            <person name="Rusch D."/>
            <person name="Podicherti R."/>
            <person name="Tsui H.-C.T."/>
            <person name="Winkler M.E."/>
        </authorList>
    </citation>
    <scope>NUCLEOTIDE SEQUENCE</scope>
</reference>
<dbReference type="GO" id="GO:0008081">
    <property type="term" value="F:phosphoric diester hydrolase activity"/>
    <property type="evidence" value="ECO:0007669"/>
    <property type="project" value="TreeGrafter"/>
</dbReference>